<comment type="caution">
    <text evidence="1">The sequence shown here is derived from an EMBL/GenBank/DDBJ whole genome shotgun (WGS) entry which is preliminary data.</text>
</comment>
<dbReference type="EMBL" id="JABCKI010006020">
    <property type="protein sequence ID" value="KAG5635811.1"/>
    <property type="molecule type" value="Genomic_DNA"/>
</dbReference>
<sequence length="172" mass="19162">MPGNAVKPNITVALLSSYFAVVKDLKTYLSEILEPLLPDADGLIQSQAAGIAPSQNDTPAYLSLLNTSYVAFNTASLSTARPFKLFLAKTDMREVIDKAQERIFSQGNYTQNIISAGYKRAYTEEDRPRQDMTRIGITNIFVNTIVTALQSSEWDMLLQRLVDSNTFNELDD</sequence>
<dbReference type="Proteomes" id="UP000717328">
    <property type="component" value="Unassembled WGS sequence"/>
</dbReference>
<protein>
    <submittedName>
        <fullName evidence="1">Uncharacterized protein</fullName>
    </submittedName>
</protein>
<reference evidence="1" key="1">
    <citation type="submission" date="2021-02" db="EMBL/GenBank/DDBJ databases">
        <authorList>
            <person name="Nieuwenhuis M."/>
            <person name="Van De Peppel L.J.J."/>
        </authorList>
    </citation>
    <scope>NUCLEOTIDE SEQUENCE</scope>
    <source>
        <strain evidence="1">D49</strain>
    </source>
</reference>
<accession>A0A9P7FRU6</accession>
<evidence type="ECO:0000313" key="2">
    <source>
        <dbReference type="Proteomes" id="UP000717328"/>
    </source>
</evidence>
<proteinExistence type="predicted"/>
<organism evidence="1 2">
    <name type="scientific">Sphagnurus paluster</name>
    <dbReference type="NCBI Taxonomy" id="117069"/>
    <lineage>
        <taxon>Eukaryota</taxon>
        <taxon>Fungi</taxon>
        <taxon>Dikarya</taxon>
        <taxon>Basidiomycota</taxon>
        <taxon>Agaricomycotina</taxon>
        <taxon>Agaricomycetes</taxon>
        <taxon>Agaricomycetidae</taxon>
        <taxon>Agaricales</taxon>
        <taxon>Tricholomatineae</taxon>
        <taxon>Lyophyllaceae</taxon>
        <taxon>Sphagnurus</taxon>
    </lineage>
</organism>
<gene>
    <name evidence="1" type="ORF">H0H81_010059</name>
</gene>
<dbReference type="OrthoDB" id="3025570at2759"/>
<evidence type="ECO:0000313" key="1">
    <source>
        <dbReference type="EMBL" id="KAG5635811.1"/>
    </source>
</evidence>
<name>A0A9P7FRU6_9AGAR</name>
<keyword evidence="2" id="KW-1185">Reference proteome</keyword>
<dbReference type="AlphaFoldDB" id="A0A9P7FRU6"/>
<reference evidence="1" key="2">
    <citation type="submission" date="2021-10" db="EMBL/GenBank/DDBJ databases">
        <title>Phylogenomics reveals ancestral predisposition of the termite-cultivated fungus Termitomyces towards a domesticated lifestyle.</title>
        <authorList>
            <person name="Auxier B."/>
            <person name="Grum-Grzhimaylo A."/>
            <person name="Cardenas M.E."/>
            <person name="Lodge J.D."/>
            <person name="Laessoe T."/>
            <person name="Pedersen O."/>
            <person name="Smith M.E."/>
            <person name="Kuyper T.W."/>
            <person name="Franco-Molano E.A."/>
            <person name="Baroni T.J."/>
            <person name="Aanen D.K."/>
        </authorList>
    </citation>
    <scope>NUCLEOTIDE SEQUENCE</scope>
    <source>
        <strain evidence="1">D49</strain>
    </source>
</reference>